<accession>A0ABW4Q8Q7</accession>
<feature type="transmembrane region" description="Helical" evidence="1">
    <location>
        <begin position="70"/>
        <end position="90"/>
    </location>
</feature>
<feature type="transmembrane region" description="Helical" evidence="1">
    <location>
        <begin position="409"/>
        <end position="428"/>
    </location>
</feature>
<name>A0ABW4Q8Q7_9MICC</name>
<evidence type="ECO:0000256" key="1">
    <source>
        <dbReference type="SAM" id="Phobius"/>
    </source>
</evidence>
<evidence type="ECO:0000313" key="2">
    <source>
        <dbReference type="EMBL" id="MFD1847115.1"/>
    </source>
</evidence>
<sequence length="467" mass="51494">MDLGTREQRPARLGARAGSHLFPSLGSSWPLVVFLAGFPFWWLLGFGVLGFLLLAVPLGYQLLRRRAFDVPPGFGVWLLFLAVVVLGFFVLWEPVPGLLPESGPGRILPWAYRVAWFIAVTIVLLFIGNSTEKELPTRRVILLMAWMFVITVVGGYAGQFLSRIDFPSLLEVALPESLASNTFLNNLIHPGLAQIQSILGYETPRPKAPFEYANSWGANFGMFLPFFFLSYRYTKNAFQRVLFVIILVAAIPPAIFTLNRGLWLALLITAGFASIHLAVKGRWLAMISFGVAGTVGYLVLLLTPLADLILARLDNPHSDAGRSNLADTVLEVAITYSPIIGFGAPRSRQSNFYSVAGGATAECHQCAPPQLGTQGTLWYLIFATGFLGLVLFLYFVVRRSLPALVSSDPTASVLFYPVLFFICVMPFYDTIASPLMTLMICLGLLWRFEQQREDAGSPHPPPKESIA</sequence>
<protein>
    <recommendedName>
        <fullName evidence="4">O-antigen ligase like membrane protein</fullName>
    </recommendedName>
</protein>
<feature type="transmembrane region" description="Helical" evidence="1">
    <location>
        <begin position="286"/>
        <end position="306"/>
    </location>
</feature>
<evidence type="ECO:0008006" key="4">
    <source>
        <dbReference type="Google" id="ProtNLM"/>
    </source>
</evidence>
<dbReference type="RefSeq" id="WP_343878954.1">
    <property type="nucleotide sequence ID" value="NZ_BAAAIJ010000032.1"/>
</dbReference>
<gene>
    <name evidence="2" type="ORF">ACFSFX_10955</name>
</gene>
<feature type="transmembrane region" description="Helical" evidence="1">
    <location>
        <begin position="377"/>
        <end position="397"/>
    </location>
</feature>
<keyword evidence="1" id="KW-0472">Membrane</keyword>
<organism evidence="2 3">
    <name type="scientific">Arthrobacter flavus</name>
    <dbReference type="NCBI Taxonomy" id="95172"/>
    <lineage>
        <taxon>Bacteria</taxon>
        <taxon>Bacillati</taxon>
        <taxon>Actinomycetota</taxon>
        <taxon>Actinomycetes</taxon>
        <taxon>Micrococcales</taxon>
        <taxon>Micrococcaceae</taxon>
        <taxon>Arthrobacter</taxon>
    </lineage>
</organism>
<feature type="transmembrane region" description="Helical" evidence="1">
    <location>
        <begin position="238"/>
        <end position="256"/>
    </location>
</feature>
<feature type="transmembrane region" description="Helical" evidence="1">
    <location>
        <begin position="213"/>
        <end position="231"/>
    </location>
</feature>
<dbReference type="Proteomes" id="UP001597307">
    <property type="component" value="Unassembled WGS sequence"/>
</dbReference>
<keyword evidence="1" id="KW-1133">Transmembrane helix</keyword>
<dbReference type="InterPro" id="IPR051533">
    <property type="entry name" value="WaaL-like"/>
</dbReference>
<dbReference type="PANTHER" id="PTHR37422:SF17">
    <property type="entry name" value="O-ANTIGEN LIGASE"/>
    <property type="match status" value="1"/>
</dbReference>
<feature type="transmembrane region" description="Helical" evidence="1">
    <location>
        <begin position="262"/>
        <end position="279"/>
    </location>
</feature>
<keyword evidence="3" id="KW-1185">Reference proteome</keyword>
<keyword evidence="1" id="KW-0812">Transmembrane</keyword>
<feature type="transmembrane region" description="Helical" evidence="1">
    <location>
        <begin position="110"/>
        <end position="128"/>
    </location>
</feature>
<dbReference type="PANTHER" id="PTHR37422">
    <property type="entry name" value="TEICHURONIC ACID BIOSYNTHESIS PROTEIN TUAE"/>
    <property type="match status" value="1"/>
</dbReference>
<feature type="transmembrane region" description="Helical" evidence="1">
    <location>
        <begin position="31"/>
        <end position="58"/>
    </location>
</feature>
<evidence type="ECO:0000313" key="3">
    <source>
        <dbReference type="Proteomes" id="UP001597307"/>
    </source>
</evidence>
<reference evidence="3" key="1">
    <citation type="journal article" date="2019" name="Int. J. Syst. Evol. Microbiol.">
        <title>The Global Catalogue of Microorganisms (GCM) 10K type strain sequencing project: providing services to taxonomists for standard genome sequencing and annotation.</title>
        <authorList>
            <consortium name="The Broad Institute Genomics Platform"/>
            <consortium name="The Broad Institute Genome Sequencing Center for Infectious Disease"/>
            <person name="Wu L."/>
            <person name="Ma J."/>
        </authorList>
    </citation>
    <scope>NUCLEOTIDE SEQUENCE [LARGE SCALE GENOMIC DNA]</scope>
    <source>
        <strain evidence="3">JCM 11496</strain>
    </source>
</reference>
<dbReference type="EMBL" id="JBHUGA010000040">
    <property type="protein sequence ID" value="MFD1847115.1"/>
    <property type="molecule type" value="Genomic_DNA"/>
</dbReference>
<feature type="transmembrane region" description="Helical" evidence="1">
    <location>
        <begin position="140"/>
        <end position="161"/>
    </location>
</feature>
<comment type="caution">
    <text evidence="2">The sequence shown here is derived from an EMBL/GenBank/DDBJ whole genome shotgun (WGS) entry which is preliminary data.</text>
</comment>
<proteinExistence type="predicted"/>